<dbReference type="Proteomes" id="UP000266723">
    <property type="component" value="Unassembled WGS sequence"/>
</dbReference>
<reference evidence="2 3" key="1">
    <citation type="journal article" date="2020" name="BMC Genomics">
        <title>Intraspecific diversification of the crop wild relative Brassica cretica Lam. using demographic model selection.</title>
        <authorList>
            <person name="Kioukis A."/>
            <person name="Michalopoulou V.A."/>
            <person name="Briers L."/>
            <person name="Pirintsos S."/>
            <person name="Studholme D.J."/>
            <person name="Pavlidis P."/>
            <person name="Sarris P.F."/>
        </authorList>
    </citation>
    <scope>NUCLEOTIDE SEQUENCE [LARGE SCALE GENOMIC DNA]</scope>
    <source>
        <strain evidence="3">cv. PFS-1207/04</strain>
    </source>
</reference>
<proteinExistence type="predicted"/>
<evidence type="ECO:0000313" key="3">
    <source>
        <dbReference type="Proteomes" id="UP000266723"/>
    </source>
</evidence>
<feature type="region of interest" description="Disordered" evidence="1">
    <location>
        <begin position="30"/>
        <end position="49"/>
    </location>
</feature>
<evidence type="ECO:0000256" key="1">
    <source>
        <dbReference type="SAM" id="MobiDB-lite"/>
    </source>
</evidence>
<gene>
    <name evidence="2" type="ORF">DY000_02017306</name>
</gene>
<accession>A0ABQ7D0E6</accession>
<comment type="caution">
    <text evidence="2">The sequence shown here is derived from an EMBL/GenBank/DDBJ whole genome shotgun (WGS) entry which is preliminary data.</text>
</comment>
<organism evidence="2 3">
    <name type="scientific">Brassica cretica</name>
    <name type="common">Mustard</name>
    <dbReference type="NCBI Taxonomy" id="69181"/>
    <lineage>
        <taxon>Eukaryota</taxon>
        <taxon>Viridiplantae</taxon>
        <taxon>Streptophyta</taxon>
        <taxon>Embryophyta</taxon>
        <taxon>Tracheophyta</taxon>
        <taxon>Spermatophyta</taxon>
        <taxon>Magnoliopsida</taxon>
        <taxon>eudicotyledons</taxon>
        <taxon>Gunneridae</taxon>
        <taxon>Pentapetalae</taxon>
        <taxon>rosids</taxon>
        <taxon>malvids</taxon>
        <taxon>Brassicales</taxon>
        <taxon>Brassicaceae</taxon>
        <taxon>Brassiceae</taxon>
        <taxon>Brassica</taxon>
    </lineage>
</organism>
<name>A0ABQ7D0E6_BRACR</name>
<sequence length="87" mass="10276">MKGRSIWERRHHSDSPKSLVFLTFGCSKTLSERPPRATARSRSGPERHYHRDTSRLLVFVTFWNKKMGRERRPQSDTLRSLAFMVSE</sequence>
<evidence type="ECO:0000313" key="2">
    <source>
        <dbReference type="EMBL" id="KAF3565109.1"/>
    </source>
</evidence>
<dbReference type="EMBL" id="QGKV02000759">
    <property type="protein sequence ID" value="KAF3565109.1"/>
    <property type="molecule type" value="Genomic_DNA"/>
</dbReference>
<protein>
    <submittedName>
        <fullName evidence="2">Uncharacterized protein</fullName>
    </submittedName>
</protein>
<keyword evidence="3" id="KW-1185">Reference proteome</keyword>